<evidence type="ECO:0000313" key="3">
    <source>
        <dbReference type="Proteomes" id="UP000070598"/>
    </source>
</evidence>
<evidence type="ECO:0000313" key="1">
    <source>
        <dbReference type="EMBL" id="KWX03402.1"/>
    </source>
</evidence>
<dbReference type="PATRIC" id="fig|1469144.8.peg.2660"/>
<dbReference type="Pfam" id="PF09438">
    <property type="entry name" value="DUF2017"/>
    <property type="match status" value="1"/>
</dbReference>
<dbReference type="RefSeq" id="WP_067069912.1">
    <property type="nucleotide sequence ID" value="NZ_JYIJ01000017.1"/>
</dbReference>
<dbReference type="Proteomes" id="UP000070659">
    <property type="component" value="Unassembled WGS sequence"/>
</dbReference>
<proteinExistence type="predicted"/>
<dbReference type="Proteomes" id="UP000070598">
    <property type="component" value="Unassembled WGS sequence"/>
</dbReference>
<dbReference type="AlphaFoldDB" id="A0A132N1C4"/>
<dbReference type="EMBL" id="JYIJ01000017">
    <property type="protein sequence ID" value="KWX03402.1"/>
    <property type="molecule type" value="Genomic_DNA"/>
</dbReference>
<sequence>MNRGFHRAPGGGVSVTLGKPEIELLRNLLDQMLTLYDVRDPRNAGAGEGDLDDLARAAGLSGMGFSATDEPPADPVLARLFPDAYTEDEEAAREFRRYTERDLLEEKRANALTALRTLDRGPGTIHLDEAEAQAWLLALNDVRLALGTRWEIPENHDEVYLRMGPDDPRRPVFSVYGWLSVLQETLVEALW</sequence>
<organism evidence="1 4">
    <name type="scientific">Carbonactinospora thermoautotrophica</name>
    <dbReference type="NCBI Taxonomy" id="1469144"/>
    <lineage>
        <taxon>Bacteria</taxon>
        <taxon>Bacillati</taxon>
        <taxon>Actinomycetota</taxon>
        <taxon>Actinomycetes</taxon>
        <taxon>Kitasatosporales</taxon>
        <taxon>Carbonactinosporaceae</taxon>
        <taxon>Carbonactinospora</taxon>
    </lineage>
</organism>
<dbReference type="InterPro" id="IPR018561">
    <property type="entry name" value="AosR"/>
</dbReference>
<comment type="caution">
    <text evidence="1">The sequence shown here is derived from an EMBL/GenBank/DDBJ whole genome shotgun (WGS) entry which is preliminary data.</text>
</comment>
<reference evidence="1 4" key="2">
    <citation type="submission" date="2015-02" db="EMBL/GenBank/DDBJ databases">
        <title>Physiological reanalysis, assessment of diazotrophy, and genome sequences of multiple isolates of Streptomyces thermoautotrophicus.</title>
        <authorList>
            <person name="MacKellar D.C."/>
            <person name="Lieber L."/>
            <person name="Norman J."/>
            <person name="Bolger A."/>
            <person name="Tobin C."/>
            <person name="Murray J.W."/>
            <person name="Prell J."/>
        </authorList>
    </citation>
    <scope>NUCLEOTIDE SEQUENCE [LARGE SCALE GENOMIC DNA]</scope>
    <source>
        <strain evidence="1 4">UBT1</strain>
    </source>
</reference>
<name>A0A132N1C4_9ACTN</name>
<evidence type="ECO:0000313" key="4">
    <source>
        <dbReference type="Proteomes" id="UP000070659"/>
    </source>
</evidence>
<reference evidence="3" key="1">
    <citation type="submission" date="2015-02" db="EMBL/GenBank/DDBJ databases">
        <title>Physiological reanalysis, assessment of diazotrophy, and genome sequences of multiple isolates of Streptomyces thermoautotrophicus.</title>
        <authorList>
            <person name="MacKellar D.C."/>
            <person name="Lieber L."/>
            <person name="Norman J."/>
            <person name="Bolger A."/>
            <person name="Tobin C."/>
            <person name="Murray J.W."/>
            <person name="Friesen M."/>
            <person name="Prell J."/>
        </authorList>
    </citation>
    <scope>NUCLEOTIDE SEQUENCE [LARGE SCALE GENOMIC DNA]</scope>
    <source>
        <strain evidence="3">UBT1</strain>
    </source>
</reference>
<protein>
    <submittedName>
        <fullName evidence="1">Uncharacterized protein</fullName>
    </submittedName>
</protein>
<evidence type="ECO:0000313" key="2">
    <source>
        <dbReference type="EMBL" id="KWX05945.1"/>
    </source>
</evidence>
<dbReference type="EMBL" id="JYIK01001116">
    <property type="protein sequence ID" value="KWX05945.1"/>
    <property type="molecule type" value="Genomic_DNA"/>
</dbReference>
<gene>
    <name evidence="1" type="ORF">TH66_10755</name>
    <name evidence="2" type="ORF">TR74_23335</name>
</gene>
<accession>A0A132N1C4</accession>